<dbReference type="CDD" id="cd02440">
    <property type="entry name" value="AdoMet_MTases"/>
    <property type="match status" value="1"/>
</dbReference>
<gene>
    <name evidence="6" type="ORF">LJ739_13320</name>
</gene>
<sequence length="481" mass="54592">MKYSGERYIPDSIKSSIISFEHWHRYHFASALVEDKVVLDVACGAGYGSHLLAQRQSKQVCGVDISSETVEYAQHKYQLEHLSFRQGDVCALPFEDNTFDVITSFETIEHIDETQQIKAMGEFQRVLKPGGVLLISTPNLNSGLYKEVDNEFHIKEFSAREFVRFVENYFPECVIMGQSFVSASVISSADATSGQSVLSVEEQCFERPGPFHAESAKFSIAVCSQHSMAEEVRQKLHSTIMVDSQNHFFAEYDDYIESLKFHIQQKEKAVEEATTYTNSLEQENTKLQQHLSDVSSSFAEREGDTQALRAENEQLRNQLQQKEAELKKTQQVLTDETANMSEAYASLRKAFDDKEGELGNFKRDYEEQFAALAKLLEQKDSEASAVIEGFQAEVIKVQNTYEALNQAFESKSVHEKKLYDLVAQKDQELSALHIELDRVLGEHQRYVEQVNMAQTEAANQQNAAEASGNEGSQNEEQFKRE</sequence>
<protein>
    <submittedName>
        <fullName evidence="6">Methyltransferase domain-containing protein</fullName>
    </submittedName>
</protein>
<dbReference type="Gene3D" id="3.40.50.150">
    <property type="entry name" value="Vaccinia Virus protein VP39"/>
    <property type="match status" value="1"/>
</dbReference>
<feature type="domain" description="Methyltransferase" evidence="5">
    <location>
        <begin position="34"/>
        <end position="153"/>
    </location>
</feature>
<dbReference type="SUPFAM" id="SSF53335">
    <property type="entry name" value="S-adenosyl-L-methionine-dependent methyltransferases"/>
    <property type="match status" value="1"/>
</dbReference>
<dbReference type="InterPro" id="IPR051052">
    <property type="entry name" value="Diverse_substrate_MTase"/>
</dbReference>
<evidence type="ECO:0000256" key="1">
    <source>
        <dbReference type="ARBA" id="ARBA00022603"/>
    </source>
</evidence>
<dbReference type="EMBL" id="JAJEWP010000004">
    <property type="protein sequence ID" value="MCC2617227.1"/>
    <property type="molecule type" value="Genomic_DNA"/>
</dbReference>
<dbReference type="GO" id="GO:0032259">
    <property type="term" value="P:methylation"/>
    <property type="evidence" value="ECO:0007669"/>
    <property type="project" value="UniProtKB-KW"/>
</dbReference>
<evidence type="ECO:0000256" key="4">
    <source>
        <dbReference type="SAM" id="MobiDB-lite"/>
    </source>
</evidence>
<reference evidence="6 7" key="1">
    <citation type="submission" date="2021-10" db="EMBL/GenBank/DDBJ databases">
        <title>Draft genome of Aestuariibacter halophilus JC2043.</title>
        <authorList>
            <person name="Emsley S.A."/>
            <person name="Pfannmuller K.M."/>
            <person name="Ushijima B."/>
            <person name="Saw J.H."/>
            <person name="Videau P."/>
        </authorList>
    </citation>
    <scope>NUCLEOTIDE SEQUENCE [LARGE SCALE GENOMIC DNA]</scope>
    <source>
        <strain evidence="6 7">JC2043</strain>
    </source>
</reference>
<feature type="region of interest" description="Disordered" evidence="4">
    <location>
        <begin position="454"/>
        <end position="481"/>
    </location>
</feature>
<keyword evidence="1 6" id="KW-0489">Methyltransferase</keyword>
<feature type="compositionally biased region" description="Low complexity" evidence="4">
    <location>
        <begin position="454"/>
        <end position="470"/>
    </location>
</feature>
<dbReference type="InterPro" id="IPR025714">
    <property type="entry name" value="Methyltranfer_dom"/>
</dbReference>
<feature type="coiled-coil region" evidence="3">
    <location>
        <begin position="263"/>
        <end position="407"/>
    </location>
</feature>
<proteinExistence type="predicted"/>
<keyword evidence="3" id="KW-0175">Coiled coil</keyword>
<evidence type="ECO:0000313" key="7">
    <source>
        <dbReference type="Proteomes" id="UP001520878"/>
    </source>
</evidence>
<dbReference type="PANTHER" id="PTHR44942">
    <property type="entry name" value="METHYLTRANSF_11 DOMAIN-CONTAINING PROTEIN"/>
    <property type="match status" value="1"/>
</dbReference>
<keyword evidence="2" id="KW-0808">Transferase</keyword>
<name>A0ABS8G9H6_9ALTE</name>
<evidence type="ECO:0000313" key="6">
    <source>
        <dbReference type="EMBL" id="MCC2617227.1"/>
    </source>
</evidence>
<accession>A0ABS8G9H6</accession>
<evidence type="ECO:0000259" key="5">
    <source>
        <dbReference type="Pfam" id="PF13847"/>
    </source>
</evidence>
<evidence type="ECO:0000256" key="2">
    <source>
        <dbReference type="ARBA" id="ARBA00022679"/>
    </source>
</evidence>
<dbReference type="PANTHER" id="PTHR44942:SF4">
    <property type="entry name" value="METHYLTRANSFERASE TYPE 11 DOMAIN-CONTAINING PROTEIN"/>
    <property type="match status" value="1"/>
</dbReference>
<dbReference type="Proteomes" id="UP001520878">
    <property type="component" value="Unassembled WGS sequence"/>
</dbReference>
<dbReference type="InterPro" id="IPR029063">
    <property type="entry name" value="SAM-dependent_MTases_sf"/>
</dbReference>
<organism evidence="6 7">
    <name type="scientific">Fluctibacter halophilus</name>
    <dbReference type="NCBI Taxonomy" id="226011"/>
    <lineage>
        <taxon>Bacteria</taxon>
        <taxon>Pseudomonadati</taxon>
        <taxon>Pseudomonadota</taxon>
        <taxon>Gammaproteobacteria</taxon>
        <taxon>Alteromonadales</taxon>
        <taxon>Alteromonadaceae</taxon>
        <taxon>Fluctibacter</taxon>
    </lineage>
</organism>
<evidence type="ECO:0000256" key="3">
    <source>
        <dbReference type="SAM" id="Coils"/>
    </source>
</evidence>
<dbReference type="Pfam" id="PF13847">
    <property type="entry name" value="Methyltransf_31"/>
    <property type="match status" value="1"/>
</dbReference>
<comment type="caution">
    <text evidence="6">The sequence shown here is derived from an EMBL/GenBank/DDBJ whole genome shotgun (WGS) entry which is preliminary data.</text>
</comment>
<keyword evidence="7" id="KW-1185">Reference proteome</keyword>
<dbReference type="GO" id="GO:0008168">
    <property type="term" value="F:methyltransferase activity"/>
    <property type="evidence" value="ECO:0007669"/>
    <property type="project" value="UniProtKB-KW"/>
</dbReference>
<dbReference type="RefSeq" id="WP_229161229.1">
    <property type="nucleotide sequence ID" value="NZ_JAJEWP010000004.1"/>
</dbReference>